<feature type="binding site" evidence="4">
    <location>
        <position position="259"/>
    </location>
    <ligand>
        <name>substrate</name>
    </ligand>
</feature>
<organism evidence="8 9">
    <name type="scientific">Candidatus Nitrohelix vancouverensis</name>
    <dbReference type="NCBI Taxonomy" id="2705534"/>
    <lineage>
        <taxon>Bacteria</taxon>
        <taxon>Pseudomonadati</taxon>
        <taxon>Nitrospinota/Tectimicrobiota group</taxon>
        <taxon>Nitrospinota</taxon>
        <taxon>Nitrospinia</taxon>
        <taxon>Nitrospinales</taxon>
        <taxon>Nitrospinaceae</taxon>
        <taxon>Candidatus Nitrohelix</taxon>
    </lineage>
</organism>
<dbReference type="Gene3D" id="3.20.110.10">
    <property type="entry name" value="Glycoside hydrolase 38, N terminal domain"/>
    <property type="match status" value="1"/>
</dbReference>
<dbReference type="Proteomes" id="UP000594464">
    <property type="component" value="Chromosome"/>
</dbReference>
<dbReference type="PANTHER" id="PTHR41695">
    <property type="entry name" value="1,4-ALPHA-GLUCAN BRANCHING ENZYME RV3031-RELATED"/>
    <property type="match status" value="1"/>
</dbReference>
<dbReference type="InterPro" id="IPR004300">
    <property type="entry name" value="Glyco_hydro_57_N"/>
</dbReference>
<dbReference type="InterPro" id="IPR037090">
    <property type="entry name" value="57_glycoside_trans_central"/>
</dbReference>
<dbReference type="SUPFAM" id="SSF88688">
    <property type="entry name" value="Families 57/38 glycoside transferase middle domain"/>
    <property type="match status" value="1"/>
</dbReference>
<evidence type="ECO:0000259" key="7">
    <source>
        <dbReference type="Pfam" id="PF09210"/>
    </source>
</evidence>
<dbReference type="InterPro" id="IPR040042">
    <property type="entry name" value="Branching_enz_MT3115-like"/>
</dbReference>
<comment type="similarity">
    <text evidence="1 5">Belongs to the glycosyl hydrolase 57 family.</text>
</comment>
<evidence type="ECO:0000313" key="9">
    <source>
        <dbReference type="Proteomes" id="UP000594464"/>
    </source>
</evidence>
<gene>
    <name evidence="8" type="ORF">G3M78_00275</name>
</gene>
<feature type="active site" description="Nucleophile" evidence="3">
    <location>
        <position position="190"/>
    </location>
</feature>
<sequence>MTRGYLAIVLHAHLPFVRRPEHEEFLEEDWFFEALTETYIPLIQFMEGWVRDGVPHAITLSISPPLLAMLDDPLLQGRYRRYLDRAIELSCKELDRTRDQTEFFRVASMYHSRLEHARELFADTRSYRLIDAFRQLKDAGGVELITCAGAHGFLPFMTSTPSSIRAQVQSATRLFEDLFGSPPPGMWLPECAYVPGIENFLKEAGIRYFILESHGVLNAVPRPAHGAFAPIYCPNGVAAFPRDAESSRQVWSSKEGYPGDYFYREFYRDIGFDLDYDYIKPYLSATGDRKMTGFKYHRITGPGDHKEAYQPEIARQRAADHAGNFMFNRERQVEYLAEQMGRPPIITAPYDAELFGHWWFEGPQWLDFLVRKTAYDQQSYQLISPAKYLDAFPKQQSAQAAASSWGADGNFAYWINETNDWIYPHLHKAAERMTQLARSYPQAEGLQGRALNQAARELILAQSSDWPFIMTAKTSVQFAEAQIKIHLNRFTRLYHQIIDNALEDAWIKELESVDTLFPHIDYRLYQ</sequence>
<dbReference type="Pfam" id="PF09210">
    <property type="entry name" value="BE_C"/>
    <property type="match status" value="1"/>
</dbReference>
<evidence type="ECO:0000256" key="4">
    <source>
        <dbReference type="PIRSR" id="PIRSR640042-2"/>
    </source>
</evidence>
<dbReference type="AlphaFoldDB" id="A0A7T0BZS4"/>
<feature type="binding site" evidence="4">
    <location>
        <position position="242"/>
    </location>
    <ligand>
        <name>substrate</name>
    </ligand>
</feature>
<keyword evidence="2 5" id="KW-0119">Carbohydrate metabolism</keyword>
<evidence type="ECO:0000256" key="3">
    <source>
        <dbReference type="PIRSR" id="PIRSR640042-1"/>
    </source>
</evidence>
<evidence type="ECO:0000256" key="1">
    <source>
        <dbReference type="ARBA" id="ARBA00006821"/>
    </source>
</evidence>
<feature type="domain" description="Glycoside hydrolase family 57 N-terminal" evidence="6">
    <location>
        <begin position="7"/>
        <end position="260"/>
    </location>
</feature>
<feature type="active site" description="Proton donor" evidence="3">
    <location>
        <position position="351"/>
    </location>
</feature>
<accession>A0A7T0BZS4</accession>
<dbReference type="SUPFAM" id="SSF88713">
    <property type="entry name" value="Glycoside hydrolase/deacetylase"/>
    <property type="match status" value="1"/>
</dbReference>
<evidence type="ECO:0000256" key="2">
    <source>
        <dbReference type="ARBA" id="ARBA00023277"/>
    </source>
</evidence>
<feature type="binding site" evidence="4">
    <location>
        <position position="405"/>
    </location>
    <ligand>
        <name>substrate</name>
    </ligand>
</feature>
<feature type="binding site" evidence="4">
    <location>
        <position position="465"/>
    </location>
    <ligand>
        <name>substrate</name>
    </ligand>
</feature>
<dbReference type="KEGG" id="nva:G3M78_00275"/>
<dbReference type="GO" id="GO:0003844">
    <property type="term" value="F:1,4-alpha-glucan branching enzyme activity"/>
    <property type="evidence" value="ECO:0007669"/>
    <property type="project" value="InterPro"/>
</dbReference>
<name>A0A7T0BZS4_9BACT</name>
<feature type="domain" description="1,4-alpha-glucan branching enzyme C-terminal" evidence="7">
    <location>
        <begin position="425"/>
        <end position="525"/>
    </location>
</feature>
<dbReference type="GO" id="GO:0005576">
    <property type="term" value="C:extracellular region"/>
    <property type="evidence" value="ECO:0007669"/>
    <property type="project" value="TreeGrafter"/>
</dbReference>
<evidence type="ECO:0000256" key="5">
    <source>
        <dbReference type="RuleBase" id="RU361196"/>
    </source>
</evidence>
<dbReference type="InterPro" id="IPR027291">
    <property type="entry name" value="Glyco_hydro_38_N_sf"/>
</dbReference>
<reference evidence="9" key="1">
    <citation type="submission" date="2020-02" db="EMBL/GenBank/DDBJ databases">
        <title>Genomic and physiological characterization of two novel Nitrospinaceae genera.</title>
        <authorList>
            <person name="Mueller A.J."/>
            <person name="Jung M.-Y."/>
            <person name="Strachan C.R."/>
            <person name="Herbold C.W."/>
            <person name="Kirkegaard R.H."/>
            <person name="Daims H."/>
        </authorList>
    </citation>
    <scope>NUCLEOTIDE SEQUENCE [LARGE SCALE GENOMIC DNA]</scope>
</reference>
<evidence type="ECO:0000313" key="8">
    <source>
        <dbReference type="EMBL" id="QPJ63925.1"/>
    </source>
</evidence>
<dbReference type="CDD" id="cd10792">
    <property type="entry name" value="GH57N_AmyC_like"/>
    <property type="match status" value="1"/>
</dbReference>
<dbReference type="EMBL" id="CP048620">
    <property type="protein sequence ID" value="QPJ63925.1"/>
    <property type="molecule type" value="Genomic_DNA"/>
</dbReference>
<dbReference type="InterPro" id="IPR011330">
    <property type="entry name" value="Glyco_hydro/deAcase_b/a-brl"/>
</dbReference>
<dbReference type="PANTHER" id="PTHR41695:SF1">
    <property type="entry name" value="1,4-ALPHA-GLUCAN BRANCHING ENZYME TK1436"/>
    <property type="match status" value="1"/>
</dbReference>
<dbReference type="InterPro" id="IPR015293">
    <property type="entry name" value="BE_C"/>
</dbReference>
<dbReference type="InterPro" id="IPR028995">
    <property type="entry name" value="Glyco_hydro_57/38_cen_sf"/>
</dbReference>
<protein>
    <submittedName>
        <fullName evidence="8">DUF1957 domain-containing protein</fullName>
    </submittedName>
</protein>
<evidence type="ECO:0000259" key="6">
    <source>
        <dbReference type="Pfam" id="PF03065"/>
    </source>
</evidence>
<dbReference type="Pfam" id="PF03065">
    <property type="entry name" value="Glyco_hydro_57"/>
    <property type="match status" value="1"/>
</dbReference>
<dbReference type="Gene3D" id="1.20.1430.10">
    <property type="entry name" value="Families 57/38 glycoside transferase, middle domain"/>
    <property type="match status" value="1"/>
</dbReference>
<dbReference type="GO" id="GO:0030979">
    <property type="term" value="P:alpha-glucan biosynthetic process"/>
    <property type="evidence" value="ECO:0007669"/>
    <property type="project" value="InterPro"/>
</dbReference>
<proteinExistence type="inferred from homology"/>